<dbReference type="Gene3D" id="3.90.25.10">
    <property type="entry name" value="UDP-galactose 4-epimerase, domain 1"/>
    <property type="match status" value="1"/>
</dbReference>
<dbReference type="InterPro" id="IPR008030">
    <property type="entry name" value="NmrA-like"/>
</dbReference>
<dbReference type="InterPro" id="IPR036291">
    <property type="entry name" value="NAD(P)-bd_dom_sf"/>
</dbReference>
<evidence type="ECO:0000313" key="2">
    <source>
        <dbReference type="EMBL" id="WBO68415.1"/>
    </source>
</evidence>
<dbReference type="PANTHER" id="PTHR47129:SF1">
    <property type="entry name" value="NMRA-LIKE DOMAIN-CONTAINING PROTEIN"/>
    <property type="match status" value="1"/>
</dbReference>
<accession>A0ABY7PE16</accession>
<feature type="domain" description="NmrA-like" evidence="1">
    <location>
        <begin position="2"/>
        <end position="264"/>
    </location>
</feature>
<proteinExistence type="predicted"/>
<organism evidence="2 3">
    <name type="scientific">Streptomyces camelliae</name>
    <dbReference type="NCBI Taxonomy" id="3004093"/>
    <lineage>
        <taxon>Bacteria</taxon>
        <taxon>Bacillati</taxon>
        <taxon>Actinomycetota</taxon>
        <taxon>Actinomycetes</taxon>
        <taxon>Kitasatosporales</taxon>
        <taxon>Streptomycetaceae</taxon>
        <taxon>Streptomyces</taxon>
    </lineage>
</organism>
<evidence type="ECO:0000313" key="3">
    <source>
        <dbReference type="Proteomes" id="UP001212326"/>
    </source>
</evidence>
<dbReference type="RefSeq" id="WP_270085656.1">
    <property type="nucleotide sequence ID" value="NZ_CP115300.1"/>
</dbReference>
<keyword evidence="3" id="KW-1185">Reference proteome</keyword>
<dbReference type="EMBL" id="CP115300">
    <property type="protein sequence ID" value="WBO68415.1"/>
    <property type="molecule type" value="Genomic_DNA"/>
</dbReference>
<reference evidence="2 3" key="1">
    <citation type="submission" date="2022-12" db="EMBL/GenBank/DDBJ databases">
        <authorList>
            <person name="Mo P."/>
        </authorList>
    </citation>
    <scope>NUCLEOTIDE SEQUENCE [LARGE SCALE GENOMIC DNA]</scope>
    <source>
        <strain evidence="2 3">HUAS 2-6</strain>
    </source>
</reference>
<dbReference type="PANTHER" id="PTHR47129">
    <property type="entry name" value="QUINONE OXIDOREDUCTASE 2"/>
    <property type="match status" value="1"/>
</dbReference>
<dbReference type="Gene3D" id="3.40.50.720">
    <property type="entry name" value="NAD(P)-binding Rossmann-like Domain"/>
    <property type="match status" value="1"/>
</dbReference>
<protein>
    <submittedName>
        <fullName evidence="2">NAD(P)H-binding protein</fullName>
    </submittedName>
</protein>
<dbReference type="Proteomes" id="UP001212326">
    <property type="component" value="Chromosome"/>
</dbReference>
<evidence type="ECO:0000259" key="1">
    <source>
        <dbReference type="Pfam" id="PF05368"/>
    </source>
</evidence>
<dbReference type="InterPro" id="IPR052718">
    <property type="entry name" value="NmrA-type_oxidoreductase"/>
</dbReference>
<sequence length="289" mass="30277">MIIVTGANGHLGRRVVDRLVTRVPVEQVGVSVRDPLRAQALADRGVRVRQGSFTDPAALAHAFEGATQVLVVSVDKMGDEAVRQHRTAFEAAVAAGARRVLYTSHMGTAATSRFEACRDHAADEAALRACGVPFTALRNGFHAASALQLLGPALETGEIALPEDGPVCWTLHDDLAEAAAVLLADEGRFDGPTPSLTAGQALTFADIPGIATRVTGRAVKRITISDEQFRERLTGHGLPAERADQLLGIFAASRAGEFAGVDPTLAGLLGRAPVAMDTVLRARVSGPDA</sequence>
<dbReference type="SUPFAM" id="SSF51735">
    <property type="entry name" value="NAD(P)-binding Rossmann-fold domains"/>
    <property type="match status" value="1"/>
</dbReference>
<dbReference type="Pfam" id="PF05368">
    <property type="entry name" value="NmrA"/>
    <property type="match status" value="1"/>
</dbReference>
<name>A0ABY7PE16_9ACTN</name>
<gene>
    <name evidence="2" type="ORF">O1G22_39170</name>
</gene>